<dbReference type="Pfam" id="PF13305">
    <property type="entry name" value="TetR_C_33"/>
    <property type="match status" value="1"/>
</dbReference>
<dbReference type="InterPro" id="IPR001647">
    <property type="entry name" value="HTH_TetR"/>
</dbReference>
<dbReference type="SUPFAM" id="SSF46689">
    <property type="entry name" value="Homeodomain-like"/>
    <property type="match status" value="1"/>
</dbReference>
<evidence type="ECO:0000256" key="4">
    <source>
        <dbReference type="PROSITE-ProRule" id="PRU00335"/>
    </source>
</evidence>
<evidence type="ECO:0000313" key="6">
    <source>
        <dbReference type="EMBL" id="GAA1721989.1"/>
    </source>
</evidence>
<dbReference type="Gene3D" id="1.10.357.10">
    <property type="entry name" value="Tetracycline Repressor, domain 2"/>
    <property type="match status" value="1"/>
</dbReference>
<dbReference type="PRINTS" id="PR00455">
    <property type="entry name" value="HTHTETR"/>
</dbReference>
<evidence type="ECO:0000259" key="5">
    <source>
        <dbReference type="PROSITE" id="PS50977"/>
    </source>
</evidence>
<dbReference type="InterPro" id="IPR050109">
    <property type="entry name" value="HTH-type_TetR-like_transc_reg"/>
</dbReference>
<dbReference type="EMBL" id="BAAANY010000049">
    <property type="protein sequence ID" value="GAA1721989.1"/>
    <property type="molecule type" value="Genomic_DNA"/>
</dbReference>
<protein>
    <submittedName>
        <fullName evidence="6">TetR/AcrR family transcriptional regulator</fullName>
    </submittedName>
</protein>
<evidence type="ECO:0000313" key="7">
    <source>
        <dbReference type="Proteomes" id="UP001500618"/>
    </source>
</evidence>
<keyword evidence="1" id="KW-0805">Transcription regulation</keyword>
<feature type="DNA-binding region" description="H-T-H motif" evidence="4">
    <location>
        <begin position="34"/>
        <end position="53"/>
    </location>
</feature>
<dbReference type="PROSITE" id="PS50977">
    <property type="entry name" value="HTH_TETR_2"/>
    <property type="match status" value="1"/>
</dbReference>
<dbReference type="InterPro" id="IPR025996">
    <property type="entry name" value="MT1864/Rv1816-like_C"/>
</dbReference>
<feature type="domain" description="HTH tetR-type" evidence="5">
    <location>
        <begin position="11"/>
        <end position="71"/>
    </location>
</feature>
<evidence type="ECO:0000256" key="3">
    <source>
        <dbReference type="ARBA" id="ARBA00023163"/>
    </source>
</evidence>
<proteinExistence type="predicted"/>
<dbReference type="SUPFAM" id="SSF48498">
    <property type="entry name" value="Tetracyclin repressor-like, C-terminal domain"/>
    <property type="match status" value="1"/>
</dbReference>
<dbReference type="PANTHER" id="PTHR30055:SF220">
    <property type="entry name" value="TETR-FAMILY REGULATORY PROTEIN"/>
    <property type="match status" value="1"/>
</dbReference>
<keyword evidence="7" id="KW-1185">Reference proteome</keyword>
<gene>
    <name evidence="6" type="ORF">GCM10009765_82600</name>
</gene>
<keyword evidence="3" id="KW-0804">Transcription</keyword>
<name>A0ABN2JBP6_9ACTN</name>
<keyword evidence="2 4" id="KW-0238">DNA-binding</keyword>
<dbReference type="Pfam" id="PF00440">
    <property type="entry name" value="TetR_N"/>
    <property type="match status" value="1"/>
</dbReference>
<sequence>MSTLRAGYHHGDLRAACLAAALSLLEEGDEGDLSLRAVARRAGVSPTAPYRHYPDKDALLAALAIHGYRELRAELLAADSAAAEGDEYVAMAQAYVAYAVAHPALFRLMFDHACTRSHPETTAASAAVTEVLAARVAAAVPAAQRPAFMIGCWALVHGLGSLLLNGKLTPNGPDEVAELTRAVVATMLGSSALRL</sequence>
<reference evidence="6 7" key="1">
    <citation type="journal article" date="2019" name="Int. J. Syst. Evol. Microbiol.">
        <title>The Global Catalogue of Microorganisms (GCM) 10K type strain sequencing project: providing services to taxonomists for standard genome sequencing and annotation.</title>
        <authorList>
            <consortium name="The Broad Institute Genomics Platform"/>
            <consortium name="The Broad Institute Genome Sequencing Center for Infectious Disease"/>
            <person name="Wu L."/>
            <person name="Ma J."/>
        </authorList>
    </citation>
    <scope>NUCLEOTIDE SEQUENCE [LARGE SCALE GENOMIC DNA]</scope>
    <source>
        <strain evidence="6 7">JCM 14718</strain>
    </source>
</reference>
<dbReference type="RefSeq" id="WP_163571829.1">
    <property type="nucleotide sequence ID" value="NZ_BAAANY010000049.1"/>
</dbReference>
<dbReference type="PANTHER" id="PTHR30055">
    <property type="entry name" value="HTH-TYPE TRANSCRIPTIONAL REGULATOR RUTR"/>
    <property type="match status" value="1"/>
</dbReference>
<organism evidence="6 7">
    <name type="scientific">Fodinicola feengrottensis</name>
    <dbReference type="NCBI Taxonomy" id="435914"/>
    <lineage>
        <taxon>Bacteria</taxon>
        <taxon>Bacillati</taxon>
        <taxon>Actinomycetota</taxon>
        <taxon>Actinomycetes</taxon>
        <taxon>Mycobacteriales</taxon>
        <taxon>Fodinicola</taxon>
    </lineage>
</organism>
<dbReference type="InterPro" id="IPR036271">
    <property type="entry name" value="Tet_transcr_reg_TetR-rel_C_sf"/>
</dbReference>
<comment type="caution">
    <text evidence="6">The sequence shown here is derived from an EMBL/GenBank/DDBJ whole genome shotgun (WGS) entry which is preliminary data.</text>
</comment>
<dbReference type="Proteomes" id="UP001500618">
    <property type="component" value="Unassembled WGS sequence"/>
</dbReference>
<dbReference type="InterPro" id="IPR009057">
    <property type="entry name" value="Homeodomain-like_sf"/>
</dbReference>
<accession>A0ABN2JBP6</accession>
<evidence type="ECO:0000256" key="1">
    <source>
        <dbReference type="ARBA" id="ARBA00023015"/>
    </source>
</evidence>
<evidence type="ECO:0000256" key="2">
    <source>
        <dbReference type="ARBA" id="ARBA00023125"/>
    </source>
</evidence>